<dbReference type="AlphaFoldDB" id="A0A1E5SKF9"/>
<dbReference type="InterPro" id="IPR050902">
    <property type="entry name" value="ABC_Transporter_SBP"/>
</dbReference>
<proteinExistence type="predicted"/>
<dbReference type="PROSITE" id="PS50983">
    <property type="entry name" value="FE_B12_PBP"/>
    <property type="match status" value="1"/>
</dbReference>
<evidence type="ECO:0000313" key="4">
    <source>
        <dbReference type="Proteomes" id="UP000095552"/>
    </source>
</evidence>
<sequence>MPRVNDQMGREVNIPENPQKIISLVPSQTELLYDLGLGDRVVGITKFCIHPSHWRKEKQIVGGTKQYRFESIAAFAPDLIIGNKEENDKVGIEKLAKDFPVWMSDIATLADAIAMIQEVGNIVGEQSKANLLSHEILDGFSKLPRGLSEQKALYLIWKKPYMVAGNGTFINEMMKYAGFENVVEEERYPTLELADFKTLNPDVVLLSSEPYPFKTKDIAEIQAVLPNARIDLVDGEMFSWYGSRLKKSPDYFESLK</sequence>
<feature type="domain" description="Fe/B12 periplasmic-binding" evidence="2">
    <location>
        <begin position="20"/>
        <end position="256"/>
    </location>
</feature>
<name>A0A1E5SKF9_9BACT</name>
<keyword evidence="1" id="KW-0732">Signal</keyword>
<accession>A0A1E5SKF9</accession>
<dbReference type="PANTHER" id="PTHR30535:SF35">
    <property type="entry name" value="PERIPLASMIC BINDING PROTEIN"/>
    <property type="match status" value="1"/>
</dbReference>
<dbReference type="NCBIfam" id="NF038402">
    <property type="entry name" value="TroA_like"/>
    <property type="match status" value="1"/>
</dbReference>
<dbReference type="SUPFAM" id="SSF53807">
    <property type="entry name" value="Helical backbone' metal receptor"/>
    <property type="match status" value="1"/>
</dbReference>
<comment type="caution">
    <text evidence="3">The sequence shown here is derived from an EMBL/GenBank/DDBJ whole genome shotgun (WGS) entry which is preliminary data.</text>
</comment>
<dbReference type="RefSeq" id="WP_069835071.1">
    <property type="nucleotide sequence ID" value="NZ_MDGQ01000005.1"/>
</dbReference>
<dbReference type="PANTHER" id="PTHR30535">
    <property type="entry name" value="VITAMIN B12-BINDING PROTEIN"/>
    <property type="match status" value="1"/>
</dbReference>
<dbReference type="EMBL" id="MDGQ01000005">
    <property type="protein sequence ID" value="OEJ99609.1"/>
    <property type="molecule type" value="Genomic_DNA"/>
</dbReference>
<keyword evidence="4" id="KW-1185">Reference proteome</keyword>
<evidence type="ECO:0000313" key="3">
    <source>
        <dbReference type="EMBL" id="OEJ99609.1"/>
    </source>
</evidence>
<dbReference type="InterPro" id="IPR002491">
    <property type="entry name" value="ABC_transptr_periplasmic_BD"/>
</dbReference>
<organism evidence="3 4">
    <name type="scientific">Roseivirga misakiensis</name>
    <dbReference type="NCBI Taxonomy" id="1563681"/>
    <lineage>
        <taxon>Bacteria</taxon>
        <taxon>Pseudomonadati</taxon>
        <taxon>Bacteroidota</taxon>
        <taxon>Cytophagia</taxon>
        <taxon>Cytophagales</taxon>
        <taxon>Roseivirgaceae</taxon>
        <taxon>Roseivirga</taxon>
    </lineage>
</organism>
<evidence type="ECO:0000256" key="1">
    <source>
        <dbReference type="ARBA" id="ARBA00022729"/>
    </source>
</evidence>
<evidence type="ECO:0000259" key="2">
    <source>
        <dbReference type="PROSITE" id="PS50983"/>
    </source>
</evidence>
<dbReference type="Pfam" id="PF01497">
    <property type="entry name" value="Peripla_BP_2"/>
    <property type="match status" value="1"/>
</dbReference>
<dbReference type="Proteomes" id="UP000095552">
    <property type="component" value="Unassembled WGS sequence"/>
</dbReference>
<protein>
    <submittedName>
        <fullName evidence="3">Cobalamin-binding protein</fullName>
    </submittedName>
</protein>
<dbReference type="InterPro" id="IPR054828">
    <property type="entry name" value="Vit_B12_bind_prot"/>
</dbReference>
<gene>
    <name evidence="3" type="ORF">BFP71_08535</name>
</gene>
<dbReference type="STRING" id="1563681.BFP71_08535"/>
<dbReference type="OrthoDB" id="9816357at2"/>
<dbReference type="Gene3D" id="3.40.50.1980">
    <property type="entry name" value="Nitrogenase molybdenum iron protein domain"/>
    <property type="match status" value="2"/>
</dbReference>
<reference evidence="3 4" key="1">
    <citation type="submission" date="2016-08" db="EMBL/GenBank/DDBJ databases">
        <title>Draft genome of Fabibacter sp. strain SK-8.</title>
        <authorList>
            <person name="Wong S.-K."/>
            <person name="Hamasaki K."/>
            <person name="Yoshizawa S."/>
        </authorList>
    </citation>
    <scope>NUCLEOTIDE SEQUENCE [LARGE SCALE GENOMIC DNA]</scope>
    <source>
        <strain evidence="3 4">SK-8</strain>
    </source>
</reference>